<dbReference type="InterPro" id="IPR003439">
    <property type="entry name" value="ABC_transporter-like_ATP-bd"/>
</dbReference>
<reference evidence="11 12" key="1">
    <citation type="submission" date="2024-10" db="EMBL/GenBank/DDBJ databases">
        <authorList>
            <person name="Yang X.-N."/>
        </authorList>
    </citation>
    <scope>NUCLEOTIDE SEQUENCE [LARGE SCALE GENOMIC DNA]</scope>
    <source>
        <strain evidence="11 12">CAU 1059</strain>
    </source>
</reference>
<dbReference type="NCBIfam" id="NF007739">
    <property type="entry name" value="PRK10419.1"/>
    <property type="match status" value="2"/>
</dbReference>
<dbReference type="EMBL" id="JBIHMM010000001">
    <property type="protein sequence ID" value="MFH0253159.1"/>
    <property type="molecule type" value="Genomic_DNA"/>
</dbReference>
<evidence type="ECO:0000256" key="6">
    <source>
        <dbReference type="ARBA" id="ARBA00022741"/>
    </source>
</evidence>
<feature type="domain" description="ABC transporter" evidence="10">
    <location>
        <begin position="274"/>
        <end position="511"/>
    </location>
</feature>
<comment type="subcellular location">
    <subcellularLocation>
        <location evidence="1">Cell inner membrane</location>
        <topology evidence="1">Peripheral membrane protein</topology>
    </subcellularLocation>
</comment>
<dbReference type="CDD" id="cd03257">
    <property type="entry name" value="ABC_NikE_OppD_transporters"/>
    <property type="match status" value="2"/>
</dbReference>
<evidence type="ECO:0000256" key="3">
    <source>
        <dbReference type="ARBA" id="ARBA00022448"/>
    </source>
</evidence>
<evidence type="ECO:0000256" key="4">
    <source>
        <dbReference type="ARBA" id="ARBA00022475"/>
    </source>
</evidence>
<keyword evidence="6" id="KW-0547">Nucleotide-binding</keyword>
<keyword evidence="12" id="KW-1185">Reference proteome</keyword>
<accession>A0ABW7I5J1</accession>
<gene>
    <name evidence="11" type="primary">nikE</name>
    <name evidence="11" type="ORF">ACGRVM_04600</name>
</gene>
<dbReference type="PROSITE" id="PS50893">
    <property type="entry name" value="ABC_TRANSPORTER_2"/>
    <property type="match status" value="2"/>
</dbReference>
<dbReference type="RefSeq" id="WP_377168227.1">
    <property type="nucleotide sequence ID" value="NZ_JBHTJC010000001.1"/>
</dbReference>
<evidence type="ECO:0000256" key="5">
    <source>
        <dbReference type="ARBA" id="ARBA00022519"/>
    </source>
</evidence>
<dbReference type="SMART" id="SM00382">
    <property type="entry name" value="AAA"/>
    <property type="match status" value="2"/>
</dbReference>
<evidence type="ECO:0000256" key="8">
    <source>
        <dbReference type="ARBA" id="ARBA00022967"/>
    </source>
</evidence>
<evidence type="ECO:0000259" key="10">
    <source>
        <dbReference type="PROSITE" id="PS50893"/>
    </source>
</evidence>
<dbReference type="PROSITE" id="PS00211">
    <property type="entry name" value="ABC_TRANSPORTER_1"/>
    <property type="match status" value="2"/>
</dbReference>
<dbReference type="InterPro" id="IPR050388">
    <property type="entry name" value="ABC_Ni/Peptide_Import"/>
</dbReference>
<organism evidence="11 12">
    <name type="scientific">Roseovarius aquimarinus</name>
    <dbReference type="NCBI Taxonomy" id="1229156"/>
    <lineage>
        <taxon>Bacteria</taxon>
        <taxon>Pseudomonadati</taxon>
        <taxon>Pseudomonadota</taxon>
        <taxon>Alphaproteobacteria</taxon>
        <taxon>Rhodobacterales</taxon>
        <taxon>Roseobacteraceae</taxon>
        <taxon>Roseovarius</taxon>
    </lineage>
</organism>
<keyword evidence="5" id="KW-0997">Cell inner membrane</keyword>
<keyword evidence="3" id="KW-0813">Transport</keyword>
<evidence type="ECO:0000313" key="12">
    <source>
        <dbReference type="Proteomes" id="UP001607157"/>
    </source>
</evidence>
<comment type="similarity">
    <text evidence="2">Belongs to the ABC transporter superfamily.</text>
</comment>
<evidence type="ECO:0000256" key="2">
    <source>
        <dbReference type="ARBA" id="ARBA00005417"/>
    </source>
</evidence>
<feature type="domain" description="ABC transporter" evidence="10">
    <location>
        <begin position="4"/>
        <end position="255"/>
    </location>
</feature>
<keyword evidence="9" id="KW-0472">Membrane</keyword>
<evidence type="ECO:0000313" key="11">
    <source>
        <dbReference type="EMBL" id="MFH0253159.1"/>
    </source>
</evidence>
<dbReference type="Gene3D" id="3.40.50.300">
    <property type="entry name" value="P-loop containing nucleotide triphosphate hydrolases"/>
    <property type="match status" value="2"/>
</dbReference>
<dbReference type="PANTHER" id="PTHR43297">
    <property type="entry name" value="OLIGOPEPTIDE TRANSPORT ATP-BINDING PROTEIN APPD"/>
    <property type="match status" value="1"/>
</dbReference>
<dbReference type="InterPro" id="IPR003593">
    <property type="entry name" value="AAA+_ATPase"/>
</dbReference>
<evidence type="ECO:0000256" key="9">
    <source>
        <dbReference type="ARBA" id="ARBA00023136"/>
    </source>
</evidence>
<dbReference type="SUPFAM" id="SSF52540">
    <property type="entry name" value="P-loop containing nucleoside triphosphate hydrolases"/>
    <property type="match status" value="2"/>
</dbReference>
<keyword evidence="8" id="KW-1278">Translocase</keyword>
<evidence type="ECO:0000256" key="7">
    <source>
        <dbReference type="ARBA" id="ARBA00022840"/>
    </source>
</evidence>
<dbReference type="PANTHER" id="PTHR43297:SF14">
    <property type="entry name" value="ATPASE AAA-TYPE CORE DOMAIN-CONTAINING PROTEIN"/>
    <property type="match status" value="1"/>
</dbReference>
<dbReference type="InterPro" id="IPR017871">
    <property type="entry name" value="ABC_transporter-like_CS"/>
</dbReference>
<keyword evidence="4" id="KW-1003">Cell membrane</keyword>
<name>A0ABW7I5J1_9RHOB</name>
<dbReference type="Pfam" id="PF00005">
    <property type="entry name" value="ABC_tran"/>
    <property type="match status" value="2"/>
</dbReference>
<comment type="caution">
    <text evidence="11">The sequence shown here is derived from an EMBL/GenBank/DDBJ whole genome shotgun (WGS) entry which is preliminary data.</text>
</comment>
<dbReference type="InterPro" id="IPR027417">
    <property type="entry name" value="P-loop_NTPase"/>
</dbReference>
<sequence length="521" mass="54076">MSLLDLSDLSVLHRGAVARAVDGASIRLGPGESLSLIGASGAGKTALVSSLLGLLPKADIAGRALWHGGAGGPVDLLSLPPRDLRALCGREIGMVFQDPATALDPVMRIGAQITEPMRLHLGLDARAARARVLDLLGRIGFPDAAAAFDAYPHQLSGGMRQRASIAAALAASPRLLIADEPVSALDAPLRAGILDLLDELRRETGMALICVTHDMDVVRRLGGRAAVMEAGRIVEEGAVRDILDAPRHPATRALIAATALDTAPDGPGKAAPLLRIDGLSVRYGAGPLAVSGTDLVLGRGETLALVGASGSGKSTLARAALGLERAAEGRVLLDGVDMARAGGRQMRALRARIQMVFQDPVTSLDPRRSLGRQVGDPLRNYGRAAGRDVIAELFAQVGLPADLMDRLPREVSGGQRQRAAIARALALGPDILVVDEGLSALDSVQAAGILALLRRLQATRGLALLMITHDIRVARAAAHRIAVMEAGRIVEEAPTRALLAAPSHPASAALLGAHVAPPERV</sequence>
<proteinExistence type="inferred from homology"/>
<dbReference type="Proteomes" id="UP001607157">
    <property type="component" value="Unassembled WGS sequence"/>
</dbReference>
<dbReference type="GO" id="GO:0005524">
    <property type="term" value="F:ATP binding"/>
    <property type="evidence" value="ECO:0007669"/>
    <property type="project" value="UniProtKB-KW"/>
</dbReference>
<protein>
    <submittedName>
        <fullName evidence="11">Nickel ABC transporter ATP-binding protein NikE</fullName>
    </submittedName>
</protein>
<evidence type="ECO:0000256" key="1">
    <source>
        <dbReference type="ARBA" id="ARBA00004417"/>
    </source>
</evidence>
<keyword evidence="7 11" id="KW-0067">ATP-binding</keyword>